<dbReference type="EC" id="1.6.99.-" evidence="8"/>
<feature type="region of interest" description="Disordered" evidence="6">
    <location>
        <begin position="425"/>
        <end position="777"/>
    </location>
</feature>
<evidence type="ECO:0000259" key="7">
    <source>
        <dbReference type="Pfam" id="PF07992"/>
    </source>
</evidence>
<evidence type="ECO:0000313" key="9">
    <source>
        <dbReference type="Proteomes" id="UP000235464"/>
    </source>
</evidence>
<evidence type="ECO:0000256" key="5">
    <source>
        <dbReference type="ARBA" id="ARBA00023027"/>
    </source>
</evidence>
<dbReference type="InterPro" id="IPR045024">
    <property type="entry name" value="NDH-2"/>
</dbReference>
<dbReference type="Proteomes" id="UP000235464">
    <property type="component" value="Chromosome I"/>
</dbReference>
<dbReference type="PANTHER" id="PTHR43706">
    <property type="entry name" value="NADH DEHYDROGENASE"/>
    <property type="match status" value="1"/>
</dbReference>
<feature type="compositionally biased region" description="Low complexity" evidence="6">
    <location>
        <begin position="663"/>
        <end position="693"/>
    </location>
</feature>
<reference evidence="9" key="1">
    <citation type="submission" date="2017-11" db="EMBL/GenBank/DDBJ databases">
        <authorList>
            <person name="Wibberg D."/>
        </authorList>
    </citation>
    <scope>NUCLEOTIDE SEQUENCE [LARGE SCALE GENOMIC DNA]</scope>
</reference>
<keyword evidence="4 8" id="KW-0560">Oxidoreductase</keyword>
<dbReference type="EMBL" id="LT963352">
    <property type="protein sequence ID" value="SOR77951.1"/>
    <property type="molecule type" value="Genomic_DNA"/>
</dbReference>
<comment type="similarity">
    <text evidence="1">Belongs to the NADH dehydrogenase family.</text>
</comment>
<proteinExistence type="inferred from homology"/>
<dbReference type="SUPFAM" id="SSF51905">
    <property type="entry name" value="FAD/NAD(P)-binding domain"/>
    <property type="match status" value="1"/>
</dbReference>
<dbReference type="Pfam" id="PF07992">
    <property type="entry name" value="Pyr_redox_2"/>
    <property type="match status" value="1"/>
</dbReference>
<evidence type="ECO:0000256" key="3">
    <source>
        <dbReference type="ARBA" id="ARBA00022827"/>
    </source>
</evidence>
<feature type="compositionally biased region" description="Basic and acidic residues" evidence="6">
    <location>
        <begin position="764"/>
        <end position="777"/>
    </location>
</feature>
<dbReference type="GO" id="GO:0003954">
    <property type="term" value="F:NADH dehydrogenase activity"/>
    <property type="evidence" value="ECO:0007669"/>
    <property type="project" value="InterPro"/>
</dbReference>
<dbReference type="InterPro" id="IPR036188">
    <property type="entry name" value="FAD/NAD-bd_sf"/>
</dbReference>
<dbReference type="PANTHER" id="PTHR43706:SF45">
    <property type="entry name" value="NADH DEHYDROGENASE-LIKE PROTEIN RV1812C"/>
    <property type="match status" value="1"/>
</dbReference>
<evidence type="ECO:0000256" key="1">
    <source>
        <dbReference type="ARBA" id="ARBA00005272"/>
    </source>
</evidence>
<keyword evidence="3" id="KW-0274">FAD</keyword>
<accession>A0A2N9B3N2</accession>
<keyword evidence="5" id="KW-0520">NAD</keyword>
<dbReference type="PRINTS" id="PR00411">
    <property type="entry name" value="PNDRDTASEI"/>
</dbReference>
<name>A0A2N9B3N2_STRCX</name>
<feature type="compositionally biased region" description="Low complexity" evidence="6">
    <location>
        <begin position="591"/>
        <end position="620"/>
    </location>
</feature>
<dbReference type="AlphaFoldDB" id="A0A2N9B3N2"/>
<feature type="domain" description="FAD/NAD(P)-binding" evidence="7">
    <location>
        <begin position="5"/>
        <end position="327"/>
    </location>
</feature>
<evidence type="ECO:0000256" key="2">
    <source>
        <dbReference type="ARBA" id="ARBA00022630"/>
    </source>
</evidence>
<evidence type="ECO:0000256" key="4">
    <source>
        <dbReference type="ARBA" id="ARBA00023002"/>
    </source>
</evidence>
<keyword evidence="2" id="KW-0285">Flavoprotein</keyword>
<dbReference type="Gene3D" id="3.50.50.100">
    <property type="match status" value="1"/>
</dbReference>
<dbReference type="PRINTS" id="PR00368">
    <property type="entry name" value="FADPNR"/>
</dbReference>
<feature type="compositionally biased region" description="Polar residues" evidence="6">
    <location>
        <begin position="484"/>
        <end position="495"/>
    </location>
</feature>
<evidence type="ECO:0000256" key="6">
    <source>
        <dbReference type="SAM" id="MobiDB-lite"/>
    </source>
</evidence>
<dbReference type="RefSeq" id="WP_231911103.1">
    <property type="nucleotide sequence ID" value="NZ_LT962942.1"/>
</dbReference>
<protein>
    <submittedName>
        <fullName evidence="8">NADH dehydrogenase-like protein</fullName>
        <ecNumber evidence="8">1.6.99.-</ecNumber>
    </submittedName>
</protein>
<evidence type="ECO:0000313" key="8">
    <source>
        <dbReference type="EMBL" id="SOR77951.1"/>
    </source>
</evidence>
<keyword evidence="9" id="KW-1185">Reference proteome</keyword>
<sequence>MSRPRIVIVGAGFAGYRAARTLARTTRGRAHITLLNPTDYFLYLPLLPQVAAGVLEPRRVTVSLSDTLPDVRLVLGEADRVDLDGRTLHYTGPEGDGGTLAYDRLVLAAGSVNKLLPIPGVAEYAHGFRGLPEALYLRDHVTRQVELAAAADDPKTCAARCTFVVVGAGYTGTEVAAHGQMFTDAQVRKHPLRQGMRPRWMLLDVAPRVLPEMDEKLSATADRVLRQRGVDVRMGTSVKEATPDGVVLTDGEFVETRTLVWCVGVRPDPLVESLGLPLEKGRLLVDPHLQVPGRPELFACGDVAAVPDLEKPGSYTPMTAQHAWRHGKVAAENVAASLGLGGARKPYRHRDLGFVVDLGGAKAAANPLGVPLSGVPAGAVARGYHLAAMPGNRVRVAADWLLDAVLPRQAVQLGLVRSWSVPLDTSSPELARVPGGPEQRQEASARSGPGAAVAADTHEGGTGAGSLQGRAGDEPAKGQPGSGAMQNRPGSGTAQRRSEEELAKGRPGAEPTSTWPTDEPAKGPLGGGSAKGRLSGEPTKGRPGGEPARSQVGGEPTRGQAAAEPAKGQSGGEPSRTWPADEPAKGPPGGEPAKGQPGGEPAKGQPGGEPAKGQPGGEPARSQVGGEPTRGQAAAEPAKGQSGGEPSRTWPADEPAKGPPGGEPAKGQPGGEPAKGQPGGEPAKGQPGGEPAKNQPGGEPAKNQPGGEPATNQAGGEPAEKQPGGEPAEKQPGREGAEKQPGAVPEPPAGQPPPGPDTAPGPVKRSDVPDDSAKGDS</sequence>
<feature type="compositionally biased region" description="Basic and acidic residues" evidence="6">
    <location>
        <begin position="727"/>
        <end position="738"/>
    </location>
</feature>
<feature type="compositionally biased region" description="Pro residues" evidence="6">
    <location>
        <begin position="744"/>
        <end position="759"/>
    </location>
</feature>
<gene>
    <name evidence="8" type="ORF">SCNRRL3882_1420</name>
</gene>
<dbReference type="InterPro" id="IPR023753">
    <property type="entry name" value="FAD/NAD-binding_dom"/>
</dbReference>
<organism evidence="8 9">
    <name type="scientific">Streptomyces chartreusis NRRL 3882</name>
    <dbReference type="NCBI Taxonomy" id="1079985"/>
    <lineage>
        <taxon>Bacteria</taxon>
        <taxon>Bacillati</taxon>
        <taxon>Actinomycetota</taxon>
        <taxon>Actinomycetes</taxon>
        <taxon>Kitasatosporales</taxon>
        <taxon>Streptomycetaceae</taxon>
        <taxon>Streptomyces</taxon>
    </lineage>
</organism>